<evidence type="ECO:0000256" key="6">
    <source>
        <dbReference type="ARBA" id="ARBA00022729"/>
    </source>
</evidence>
<evidence type="ECO:0000256" key="14">
    <source>
        <dbReference type="SAM" id="SignalP"/>
    </source>
</evidence>
<feature type="compositionally biased region" description="Polar residues" evidence="13">
    <location>
        <begin position="219"/>
        <end position="232"/>
    </location>
</feature>
<sequence length="260" mass="29379">MASTTIKFALFSTLTIFSLQTVVSVTPLPFQHPLDPLTKEEYLIVQKIVLHKYPKVAFHYIGLDDPEKDVILKWESFKPNVITVPRKAFVIAIINSKSHEILIDLRLKNIVYDTIYTGNGFPTLSVDEQSVAIELPFKYSPFIASVKKRGLNISEVVCSTFSVGWFGEEKSNRTARLDCFMKESTVNIYVRPISGIAIVVDLELMKIVEYHDRNIETVPTSDNTEYQLSKQSPPFGPKQHSLASHQPQGPGFQINGYSVR</sequence>
<dbReference type="EC" id="1.4.3.-" evidence="12"/>
<keyword evidence="10" id="KW-1015">Disulfide bond</keyword>
<evidence type="ECO:0000256" key="4">
    <source>
        <dbReference type="ARBA" id="ARBA00011738"/>
    </source>
</evidence>
<comment type="cofactor">
    <cofactor evidence="2">
        <name>Mn(2+)</name>
        <dbReference type="ChEBI" id="CHEBI:29035"/>
    </cofactor>
</comment>
<dbReference type="InterPro" id="IPR015802">
    <property type="entry name" value="Cu_amine_oxidase_N3"/>
</dbReference>
<evidence type="ECO:0000313" key="18">
    <source>
        <dbReference type="Proteomes" id="UP000236291"/>
    </source>
</evidence>
<dbReference type="Pfam" id="PF02727">
    <property type="entry name" value="Cu_amine_oxidN2"/>
    <property type="match status" value="1"/>
</dbReference>
<comment type="subunit">
    <text evidence="4">Homodimer.</text>
</comment>
<evidence type="ECO:0000256" key="13">
    <source>
        <dbReference type="SAM" id="MobiDB-lite"/>
    </source>
</evidence>
<comment type="cofactor">
    <cofactor evidence="12">
        <name>Cu cation</name>
        <dbReference type="ChEBI" id="CHEBI:23378"/>
    </cofactor>
    <text evidence="12">Contains 1 topaquinone per subunit.</text>
</comment>
<evidence type="ECO:0000256" key="9">
    <source>
        <dbReference type="ARBA" id="ARBA00023008"/>
    </source>
</evidence>
<comment type="cofactor">
    <cofactor evidence="1">
        <name>Cu cation</name>
        <dbReference type="ChEBI" id="CHEBI:23378"/>
    </cofactor>
</comment>
<dbReference type="FunFam" id="3.10.450.40:FF:000012">
    <property type="entry name" value="Amine oxidase"/>
    <property type="match status" value="1"/>
</dbReference>
<proteinExistence type="inferred from homology"/>
<dbReference type="SUPFAM" id="SSF54416">
    <property type="entry name" value="Amine oxidase N-terminal region"/>
    <property type="match status" value="2"/>
</dbReference>
<dbReference type="PANTHER" id="PTHR10638:SF68">
    <property type="entry name" value="AMINE OXIDASE"/>
    <property type="match status" value="1"/>
</dbReference>
<evidence type="ECO:0000256" key="1">
    <source>
        <dbReference type="ARBA" id="ARBA00001935"/>
    </source>
</evidence>
<comment type="PTM">
    <text evidence="12">Topaquinone (TPQ) is generated by copper-dependent autoxidation of a specific tyrosyl residue.</text>
</comment>
<evidence type="ECO:0000256" key="2">
    <source>
        <dbReference type="ARBA" id="ARBA00001936"/>
    </source>
</evidence>
<keyword evidence="8 12" id="KW-0560">Oxidoreductase</keyword>
<evidence type="ECO:0000259" key="16">
    <source>
        <dbReference type="Pfam" id="PF02728"/>
    </source>
</evidence>
<dbReference type="InterPro" id="IPR016182">
    <property type="entry name" value="Cu_amine_oxidase_N-reg"/>
</dbReference>
<evidence type="ECO:0000259" key="15">
    <source>
        <dbReference type="Pfam" id="PF02727"/>
    </source>
</evidence>
<dbReference type="ExpressionAtlas" id="A0A2K3LYM4">
    <property type="expression patterns" value="baseline"/>
</dbReference>
<dbReference type="PANTHER" id="PTHR10638">
    <property type="entry name" value="COPPER AMINE OXIDASE"/>
    <property type="match status" value="1"/>
</dbReference>
<keyword evidence="6 14" id="KW-0732">Signal</keyword>
<feature type="region of interest" description="Disordered" evidence="13">
    <location>
        <begin position="219"/>
        <end position="260"/>
    </location>
</feature>
<comment type="caution">
    <text evidence="17">The sequence shown here is derived from an EMBL/GenBank/DDBJ whole genome shotgun (WGS) entry which is preliminary data.</text>
</comment>
<evidence type="ECO:0000256" key="5">
    <source>
        <dbReference type="ARBA" id="ARBA00022723"/>
    </source>
</evidence>
<gene>
    <name evidence="17" type="ORF">L195_g039685</name>
</gene>
<dbReference type="GO" id="GO:0005507">
    <property type="term" value="F:copper ion binding"/>
    <property type="evidence" value="ECO:0007669"/>
    <property type="project" value="InterPro"/>
</dbReference>
<evidence type="ECO:0000313" key="17">
    <source>
        <dbReference type="EMBL" id="PNX83641.1"/>
    </source>
</evidence>
<evidence type="ECO:0000256" key="12">
    <source>
        <dbReference type="RuleBase" id="RU000672"/>
    </source>
</evidence>
<keyword evidence="5 12" id="KW-0479">Metal-binding</keyword>
<reference evidence="17 18" key="2">
    <citation type="journal article" date="2017" name="Front. Plant Sci.">
        <title>Gene Classification and Mining of Molecular Markers Useful in Red Clover (Trifolium pratense) Breeding.</title>
        <authorList>
            <person name="Istvanek J."/>
            <person name="Dluhosova J."/>
            <person name="Dluhos P."/>
            <person name="Patkova L."/>
            <person name="Nedelnik J."/>
            <person name="Repkova J."/>
        </authorList>
    </citation>
    <scope>NUCLEOTIDE SEQUENCE [LARGE SCALE GENOMIC DNA]</scope>
    <source>
        <strain evidence="18">cv. Tatra</strain>
        <tissue evidence="17">Young leaves</tissue>
    </source>
</reference>
<dbReference type="InterPro" id="IPR015800">
    <property type="entry name" value="Cu_amine_oxidase_N2"/>
</dbReference>
<dbReference type="Pfam" id="PF02728">
    <property type="entry name" value="Cu_amine_oxidN3"/>
    <property type="match status" value="1"/>
</dbReference>
<name>A0A2K3LYM4_TRIPR</name>
<protein>
    <recommendedName>
        <fullName evidence="12">Amine oxidase</fullName>
        <ecNumber evidence="12">1.4.3.-</ecNumber>
    </recommendedName>
</protein>
<dbReference type="InterPro" id="IPR000269">
    <property type="entry name" value="Cu_amine_oxidase"/>
</dbReference>
<evidence type="ECO:0000256" key="8">
    <source>
        <dbReference type="ARBA" id="ARBA00023002"/>
    </source>
</evidence>
<dbReference type="FunFam" id="3.10.450.40:FF:000005">
    <property type="entry name" value="Amine oxidase"/>
    <property type="match status" value="1"/>
</dbReference>
<evidence type="ECO:0000256" key="11">
    <source>
        <dbReference type="ARBA" id="ARBA00023180"/>
    </source>
</evidence>
<evidence type="ECO:0000256" key="3">
    <source>
        <dbReference type="ARBA" id="ARBA00007983"/>
    </source>
</evidence>
<dbReference type="Gene3D" id="3.10.450.40">
    <property type="match status" value="2"/>
</dbReference>
<dbReference type="GO" id="GO:0009308">
    <property type="term" value="P:amine metabolic process"/>
    <property type="evidence" value="ECO:0007669"/>
    <property type="project" value="UniProtKB-UniRule"/>
</dbReference>
<reference evidence="17 18" key="1">
    <citation type="journal article" date="2014" name="Am. J. Bot.">
        <title>Genome assembly and annotation for red clover (Trifolium pratense; Fabaceae).</title>
        <authorList>
            <person name="Istvanek J."/>
            <person name="Jaros M."/>
            <person name="Krenek A."/>
            <person name="Repkova J."/>
        </authorList>
    </citation>
    <scope>NUCLEOTIDE SEQUENCE [LARGE SCALE GENOMIC DNA]</scope>
    <source>
        <strain evidence="18">cv. Tatra</strain>
        <tissue evidence="17">Young leaves</tissue>
    </source>
</reference>
<organism evidence="17 18">
    <name type="scientific">Trifolium pratense</name>
    <name type="common">Red clover</name>
    <dbReference type="NCBI Taxonomy" id="57577"/>
    <lineage>
        <taxon>Eukaryota</taxon>
        <taxon>Viridiplantae</taxon>
        <taxon>Streptophyta</taxon>
        <taxon>Embryophyta</taxon>
        <taxon>Tracheophyta</taxon>
        <taxon>Spermatophyta</taxon>
        <taxon>Magnoliopsida</taxon>
        <taxon>eudicotyledons</taxon>
        <taxon>Gunneridae</taxon>
        <taxon>Pentapetalae</taxon>
        <taxon>rosids</taxon>
        <taxon>fabids</taxon>
        <taxon>Fabales</taxon>
        <taxon>Fabaceae</taxon>
        <taxon>Papilionoideae</taxon>
        <taxon>50 kb inversion clade</taxon>
        <taxon>NPAAA clade</taxon>
        <taxon>Hologalegina</taxon>
        <taxon>IRL clade</taxon>
        <taxon>Trifolieae</taxon>
        <taxon>Trifolium</taxon>
    </lineage>
</organism>
<accession>A0A2K3LYM4</accession>
<feature type="chain" id="PRO_5014330469" description="Amine oxidase" evidence="14">
    <location>
        <begin position="25"/>
        <end position="260"/>
    </location>
</feature>
<dbReference type="EMBL" id="ASHM01044580">
    <property type="protein sequence ID" value="PNX83641.1"/>
    <property type="molecule type" value="Genomic_DNA"/>
</dbReference>
<feature type="domain" description="Copper amine oxidase N3-terminal" evidence="16">
    <location>
        <begin position="123"/>
        <end position="214"/>
    </location>
</feature>
<feature type="domain" description="Copper amine oxidase N2-terminal" evidence="15">
    <location>
        <begin position="32"/>
        <end position="111"/>
    </location>
</feature>
<keyword evidence="11" id="KW-0325">Glycoprotein</keyword>
<evidence type="ECO:0000256" key="7">
    <source>
        <dbReference type="ARBA" id="ARBA00022772"/>
    </source>
</evidence>
<keyword evidence="7 12" id="KW-0801">TPQ</keyword>
<dbReference type="GO" id="GO:0048038">
    <property type="term" value="F:quinone binding"/>
    <property type="evidence" value="ECO:0007669"/>
    <property type="project" value="InterPro"/>
</dbReference>
<keyword evidence="9 12" id="KW-0186">Copper</keyword>
<dbReference type="GO" id="GO:0008131">
    <property type="term" value="F:primary methylamine oxidase activity"/>
    <property type="evidence" value="ECO:0007669"/>
    <property type="project" value="InterPro"/>
</dbReference>
<evidence type="ECO:0000256" key="10">
    <source>
        <dbReference type="ARBA" id="ARBA00023157"/>
    </source>
</evidence>
<comment type="similarity">
    <text evidence="3 12">Belongs to the copper/topaquinone oxidase family.</text>
</comment>
<dbReference type="Proteomes" id="UP000236291">
    <property type="component" value="Unassembled WGS sequence"/>
</dbReference>
<feature type="signal peptide" evidence="14">
    <location>
        <begin position="1"/>
        <end position="24"/>
    </location>
</feature>
<dbReference type="AlphaFoldDB" id="A0A2K3LYM4"/>
<dbReference type="STRING" id="57577.A0A2K3LYM4"/>